<evidence type="ECO:0000313" key="1">
    <source>
        <dbReference type="EMBL" id="GHG05706.1"/>
    </source>
</evidence>
<proteinExistence type="predicted"/>
<reference evidence="1" key="2">
    <citation type="submission" date="2020-09" db="EMBL/GenBank/DDBJ databases">
        <authorList>
            <person name="Sun Q."/>
            <person name="Ohkuma M."/>
        </authorList>
    </citation>
    <scope>NUCLEOTIDE SEQUENCE</scope>
    <source>
        <strain evidence="1">JCM 4122</strain>
    </source>
</reference>
<accession>A0A919BPH7</accession>
<evidence type="ECO:0000313" key="2">
    <source>
        <dbReference type="Proteomes" id="UP000632849"/>
    </source>
</evidence>
<protein>
    <submittedName>
        <fullName evidence="1">Uncharacterized protein</fullName>
    </submittedName>
</protein>
<sequence length="63" mass="6758">MAWVLCIHSMRPGPEREKELELWAFGGTLEVPPAEAALRLAADLERAGLRAAAAAWAASCPPM</sequence>
<keyword evidence="2" id="KW-1185">Reference proteome</keyword>
<organism evidence="1 2">
    <name type="scientific">Streptomyces filamentosus</name>
    <name type="common">Streptomyces roseosporus</name>
    <dbReference type="NCBI Taxonomy" id="67294"/>
    <lineage>
        <taxon>Bacteria</taxon>
        <taxon>Bacillati</taxon>
        <taxon>Actinomycetota</taxon>
        <taxon>Actinomycetes</taxon>
        <taxon>Kitasatosporales</taxon>
        <taxon>Streptomycetaceae</taxon>
        <taxon>Streptomyces</taxon>
    </lineage>
</organism>
<gene>
    <name evidence="1" type="ORF">GCM10017667_40740</name>
</gene>
<dbReference type="Proteomes" id="UP000632849">
    <property type="component" value="Unassembled WGS sequence"/>
</dbReference>
<dbReference type="AlphaFoldDB" id="A0A919BPH7"/>
<comment type="caution">
    <text evidence="1">The sequence shown here is derived from an EMBL/GenBank/DDBJ whole genome shotgun (WGS) entry which is preliminary data.</text>
</comment>
<dbReference type="RefSeq" id="WP_190042494.1">
    <property type="nucleotide sequence ID" value="NZ_BNBE01000002.1"/>
</dbReference>
<dbReference type="EMBL" id="BNBE01000002">
    <property type="protein sequence ID" value="GHG05706.1"/>
    <property type="molecule type" value="Genomic_DNA"/>
</dbReference>
<reference evidence="1" key="1">
    <citation type="journal article" date="2014" name="Int. J. Syst. Evol. Microbiol.">
        <title>Complete genome sequence of Corynebacterium casei LMG S-19264T (=DSM 44701T), isolated from a smear-ripened cheese.</title>
        <authorList>
            <consortium name="US DOE Joint Genome Institute (JGI-PGF)"/>
            <person name="Walter F."/>
            <person name="Albersmeier A."/>
            <person name="Kalinowski J."/>
            <person name="Ruckert C."/>
        </authorList>
    </citation>
    <scope>NUCLEOTIDE SEQUENCE</scope>
    <source>
        <strain evidence="1">JCM 4122</strain>
    </source>
</reference>
<name>A0A919BPH7_STRFL</name>